<evidence type="ECO:0000256" key="7">
    <source>
        <dbReference type="ARBA" id="ARBA00022842"/>
    </source>
</evidence>
<dbReference type="InterPro" id="IPR000086">
    <property type="entry name" value="NUDIX_hydrolase_dom"/>
</dbReference>
<gene>
    <name evidence="13" type="ORF">METZ01_LOCUS38474</name>
</gene>
<evidence type="ECO:0000256" key="3">
    <source>
        <dbReference type="ARBA" id="ARBA00007579"/>
    </source>
</evidence>
<evidence type="ECO:0000256" key="4">
    <source>
        <dbReference type="ARBA" id="ARBA00012057"/>
    </source>
</evidence>
<dbReference type="GO" id="GO:0009240">
    <property type="term" value="P:isopentenyl diphosphate biosynthetic process"/>
    <property type="evidence" value="ECO:0007669"/>
    <property type="project" value="TreeGrafter"/>
</dbReference>
<dbReference type="PROSITE" id="PS51462">
    <property type="entry name" value="NUDIX"/>
    <property type="match status" value="1"/>
</dbReference>
<dbReference type="PANTHER" id="PTHR10885:SF0">
    <property type="entry name" value="ISOPENTENYL-DIPHOSPHATE DELTA-ISOMERASE"/>
    <property type="match status" value="1"/>
</dbReference>
<dbReference type="PANTHER" id="PTHR10885">
    <property type="entry name" value="ISOPENTENYL-DIPHOSPHATE DELTA-ISOMERASE"/>
    <property type="match status" value="1"/>
</dbReference>
<dbReference type="GO" id="GO:0005737">
    <property type="term" value="C:cytoplasm"/>
    <property type="evidence" value="ECO:0007669"/>
    <property type="project" value="TreeGrafter"/>
</dbReference>
<dbReference type="AlphaFoldDB" id="A0A381R297"/>
<keyword evidence="6" id="KW-0479">Metal-binding</keyword>
<dbReference type="EMBL" id="UINC01001644">
    <property type="protein sequence ID" value="SUZ85620.1"/>
    <property type="molecule type" value="Genomic_DNA"/>
</dbReference>
<dbReference type="GO" id="GO:0004452">
    <property type="term" value="F:isopentenyl-diphosphate delta-isomerase activity"/>
    <property type="evidence" value="ECO:0007669"/>
    <property type="project" value="UniProtKB-EC"/>
</dbReference>
<dbReference type="Pfam" id="PF00293">
    <property type="entry name" value="NUDIX"/>
    <property type="match status" value="1"/>
</dbReference>
<dbReference type="GO" id="GO:0046872">
    <property type="term" value="F:metal ion binding"/>
    <property type="evidence" value="ECO:0007669"/>
    <property type="project" value="UniProtKB-KW"/>
</dbReference>
<name>A0A381R297_9ZZZZ</name>
<dbReference type="PIRSF" id="PIRSF018427">
    <property type="entry name" value="Isopntndiph_ism"/>
    <property type="match status" value="1"/>
</dbReference>
<organism evidence="13">
    <name type="scientific">marine metagenome</name>
    <dbReference type="NCBI Taxonomy" id="408172"/>
    <lineage>
        <taxon>unclassified sequences</taxon>
        <taxon>metagenomes</taxon>
        <taxon>ecological metagenomes</taxon>
    </lineage>
</organism>
<dbReference type="FunFam" id="3.90.79.10:FF:000012">
    <property type="entry name" value="Isopentenyl-diphosphate Delta-isomerase 1"/>
    <property type="match status" value="1"/>
</dbReference>
<dbReference type="InterPro" id="IPR011876">
    <property type="entry name" value="IsopentenylPP_isomerase_typ1"/>
</dbReference>
<dbReference type="EC" id="5.3.3.2" evidence="4"/>
<comment type="pathway">
    <text evidence="2">Isoprenoid biosynthesis; dimethylallyl diphosphate biosynthesis; dimethylallyl diphosphate from isopentenyl diphosphate: step 1/1.</text>
</comment>
<dbReference type="SUPFAM" id="SSF55811">
    <property type="entry name" value="Nudix"/>
    <property type="match status" value="1"/>
</dbReference>
<protein>
    <recommendedName>
        <fullName evidence="4">isopentenyl-diphosphate Delta-isomerase</fullName>
        <ecNumber evidence="4">5.3.3.2</ecNumber>
    </recommendedName>
</protein>
<comment type="similarity">
    <text evidence="3">Belongs to the IPP isomerase type 1 family.</text>
</comment>
<comment type="cofactor">
    <cofactor evidence="1">
        <name>Mg(2+)</name>
        <dbReference type="ChEBI" id="CHEBI:18420"/>
    </cofactor>
</comment>
<keyword evidence="9" id="KW-0443">Lipid metabolism</keyword>
<evidence type="ECO:0000256" key="9">
    <source>
        <dbReference type="ARBA" id="ARBA00023098"/>
    </source>
</evidence>
<dbReference type="Gene3D" id="3.90.79.10">
    <property type="entry name" value="Nucleoside Triphosphate Pyrophosphohydrolase"/>
    <property type="match status" value="1"/>
</dbReference>
<evidence type="ECO:0000256" key="11">
    <source>
        <dbReference type="ARBA" id="ARBA00023235"/>
    </source>
</evidence>
<evidence type="ECO:0000256" key="6">
    <source>
        <dbReference type="ARBA" id="ARBA00022723"/>
    </source>
</evidence>
<dbReference type="GO" id="GO:0050992">
    <property type="term" value="P:dimethylallyl diphosphate biosynthetic process"/>
    <property type="evidence" value="ECO:0007669"/>
    <property type="project" value="UniProtKB-UniPathway"/>
</dbReference>
<keyword evidence="10" id="KW-0414">Isoprene biosynthesis</keyword>
<dbReference type="InterPro" id="IPR015797">
    <property type="entry name" value="NUDIX_hydrolase-like_dom_sf"/>
</dbReference>
<dbReference type="GO" id="GO:0006694">
    <property type="term" value="P:steroid biosynthetic process"/>
    <property type="evidence" value="ECO:0007669"/>
    <property type="project" value="UniProtKB-KW"/>
</dbReference>
<reference evidence="13" key="1">
    <citation type="submission" date="2018-05" db="EMBL/GenBank/DDBJ databases">
        <authorList>
            <person name="Lanie J.A."/>
            <person name="Ng W.-L."/>
            <person name="Kazmierczak K.M."/>
            <person name="Andrzejewski T.M."/>
            <person name="Davidsen T.M."/>
            <person name="Wayne K.J."/>
            <person name="Tettelin H."/>
            <person name="Glass J.I."/>
            <person name="Rusch D."/>
            <person name="Podicherti R."/>
            <person name="Tsui H.-C.T."/>
            <person name="Winkler M.E."/>
        </authorList>
    </citation>
    <scope>NUCLEOTIDE SEQUENCE</scope>
</reference>
<evidence type="ECO:0000256" key="8">
    <source>
        <dbReference type="ARBA" id="ARBA00022955"/>
    </source>
</evidence>
<keyword evidence="11" id="KW-0413">Isomerase</keyword>
<sequence>MEAESLNKHDAEQVAFMAEECILVDESDAVTGSASKADCHHGEGVLHRAFSILIFNSEGRLLLQQRSSEKITFPGVWANTCCSHPLHCEPELETQDAMGVKRAAQRKLGQELGIPETGAPLEDMVFMTRMLYRARANAEWVEHEMDHIICLRADVEPAPNPNEIAETRWVTQAELRDLLNSELIGPWFRLIAENLLPAWWENLDDLAEIADTEIHDMGEVAWS</sequence>
<dbReference type="UniPathway" id="UPA00059">
    <property type="reaction ID" value="UER00104"/>
</dbReference>
<dbReference type="NCBIfam" id="NF002995">
    <property type="entry name" value="PRK03759.1"/>
    <property type="match status" value="1"/>
</dbReference>
<evidence type="ECO:0000256" key="5">
    <source>
        <dbReference type="ARBA" id="ARBA00022516"/>
    </source>
</evidence>
<evidence type="ECO:0000256" key="1">
    <source>
        <dbReference type="ARBA" id="ARBA00001946"/>
    </source>
</evidence>
<feature type="domain" description="Nudix hydrolase" evidence="12">
    <location>
        <begin position="45"/>
        <end position="192"/>
    </location>
</feature>
<keyword evidence="8" id="KW-0752">Steroid biosynthesis</keyword>
<dbReference type="CDD" id="cd02885">
    <property type="entry name" value="NUDIX_IPP_Isomerase"/>
    <property type="match status" value="1"/>
</dbReference>
<keyword evidence="7" id="KW-0460">Magnesium</keyword>
<evidence type="ECO:0000313" key="13">
    <source>
        <dbReference type="EMBL" id="SUZ85620.1"/>
    </source>
</evidence>
<evidence type="ECO:0000256" key="2">
    <source>
        <dbReference type="ARBA" id="ARBA00004826"/>
    </source>
</evidence>
<proteinExistence type="inferred from homology"/>
<accession>A0A381R297</accession>
<dbReference type="NCBIfam" id="TIGR02150">
    <property type="entry name" value="IPP_isom_1"/>
    <property type="match status" value="1"/>
</dbReference>
<evidence type="ECO:0000259" key="12">
    <source>
        <dbReference type="PROSITE" id="PS51462"/>
    </source>
</evidence>
<keyword evidence="5" id="KW-0444">Lipid biosynthesis</keyword>
<evidence type="ECO:0000256" key="10">
    <source>
        <dbReference type="ARBA" id="ARBA00023229"/>
    </source>
</evidence>